<dbReference type="FunFam" id="3.40.30.10:FF:000025">
    <property type="entry name" value="Glutathione peroxidase"/>
    <property type="match status" value="1"/>
</dbReference>
<reference evidence="8" key="1">
    <citation type="submission" date="2022-11" db="UniProtKB">
        <authorList>
            <consortium name="WormBaseParasite"/>
        </authorList>
    </citation>
    <scope>IDENTIFICATION</scope>
</reference>
<protein>
    <recommendedName>
        <fullName evidence="5">Glutathione peroxidase</fullName>
    </recommendedName>
</protein>
<dbReference type="InterPro" id="IPR013766">
    <property type="entry name" value="Thioredoxin_domain"/>
</dbReference>
<evidence type="ECO:0000256" key="5">
    <source>
        <dbReference type="RuleBase" id="RU000499"/>
    </source>
</evidence>
<dbReference type="PRINTS" id="PR01011">
    <property type="entry name" value="GLUTPROXDASE"/>
</dbReference>
<evidence type="ECO:0000313" key="7">
    <source>
        <dbReference type="Proteomes" id="UP000887581"/>
    </source>
</evidence>
<dbReference type="PANTHER" id="PTHR11592">
    <property type="entry name" value="GLUTATHIONE PEROXIDASE"/>
    <property type="match status" value="1"/>
</dbReference>
<dbReference type="InterPro" id="IPR036249">
    <property type="entry name" value="Thioredoxin-like_sf"/>
</dbReference>
<organism evidence="7 8">
    <name type="scientific">Setaria digitata</name>
    <dbReference type="NCBI Taxonomy" id="48799"/>
    <lineage>
        <taxon>Eukaryota</taxon>
        <taxon>Metazoa</taxon>
        <taxon>Ecdysozoa</taxon>
        <taxon>Nematoda</taxon>
        <taxon>Chromadorea</taxon>
        <taxon>Rhabditida</taxon>
        <taxon>Spirurina</taxon>
        <taxon>Spiruromorpha</taxon>
        <taxon>Filarioidea</taxon>
        <taxon>Setariidae</taxon>
        <taxon>Setaria</taxon>
    </lineage>
</organism>
<dbReference type="CDD" id="cd00340">
    <property type="entry name" value="GSH_Peroxidase"/>
    <property type="match status" value="1"/>
</dbReference>
<dbReference type="PROSITE" id="PS51352">
    <property type="entry name" value="THIOREDOXIN_2"/>
    <property type="match status" value="1"/>
</dbReference>
<dbReference type="Pfam" id="PF00255">
    <property type="entry name" value="GSHPx"/>
    <property type="match status" value="1"/>
</dbReference>
<dbReference type="GO" id="GO:0006979">
    <property type="term" value="P:response to oxidative stress"/>
    <property type="evidence" value="ECO:0007669"/>
    <property type="project" value="InterPro"/>
</dbReference>
<evidence type="ECO:0000256" key="2">
    <source>
        <dbReference type="ARBA" id="ARBA00022559"/>
    </source>
</evidence>
<evidence type="ECO:0000259" key="6">
    <source>
        <dbReference type="PROSITE" id="PS51352"/>
    </source>
</evidence>
<keyword evidence="7" id="KW-1185">Reference proteome</keyword>
<evidence type="ECO:0000256" key="3">
    <source>
        <dbReference type="ARBA" id="ARBA00023002"/>
    </source>
</evidence>
<feature type="active site" evidence="4">
    <location>
        <position position="73"/>
    </location>
</feature>
<dbReference type="InterPro" id="IPR029759">
    <property type="entry name" value="GPX_AS"/>
</dbReference>
<sequence>MVDFFPNWKKRILRSDGFVVYLLLFIAASSAISCQAEVLPNTIYQFRVRGIDGTEVSLDRNKVVLIVNVASQCGLTHSNYAQLKELHEKYKEQGLAIALFPCNQFASQEPENEETIRRFVKETFNFEPDLYAKINVNGAEEHPLYTFLKSQKGGTLSDAIKWNFTKFLINRHGEVIERYAPTTQPKDIEEDIVKLLKEHFEL</sequence>
<proteinExistence type="inferred from homology"/>
<dbReference type="PROSITE" id="PS00460">
    <property type="entry name" value="GLUTATHIONE_PEROXID_1"/>
    <property type="match status" value="1"/>
</dbReference>
<dbReference type="WBParaSite" id="sdigi.contig657.g9388.t1">
    <property type="protein sequence ID" value="sdigi.contig657.g9388.t1"/>
    <property type="gene ID" value="sdigi.contig657.g9388"/>
</dbReference>
<evidence type="ECO:0000256" key="1">
    <source>
        <dbReference type="ARBA" id="ARBA00006926"/>
    </source>
</evidence>
<dbReference type="PROSITE" id="PS51355">
    <property type="entry name" value="GLUTATHIONE_PEROXID_3"/>
    <property type="match status" value="1"/>
</dbReference>
<comment type="similarity">
    <text evidence="1 5">Belongs to the glutathione peroxidase family.</text>
</comment>
<feature type="domain" description="Thioredoxin" evidence="6">
    <location>
        <begin position="37"/>
        <end position="201"/>
    </location>
</feature>
<name>A0A915PZU9_9BILA</name>
<keyword evidence="2 5" id="KW-0575">Peroxidase</keyword>
<evidence type="ECO:0000313" key="8">
    <source>
        <dbReference type="WBParaSite" id="sdigi.contig657.g9388.t1"/>
    </source>
</evidence>
<evidence type="ECO:0000256" key="4">
    <source>
        <dbReference type="PIRSR" id="PIRSR000303-1"/>
    </source>
</evidence>
<dbReference type="InterPro" id="IPR000889">
    <property type="entry name" value="Glutathione_peroxidase"/>
</dbReference>
<dbReference type="AlphaFoldDB" id="A0A915PZU9"/>
<dbReference type="GO" id="GO:0004601">
    <property type="term" value="F:peroxidase activity"/>
    <property type="evidence" value="ECO:0007669"/>
    <property type="project" value="UniProtKB-KW"/>
</dbReference>
<dbReference type="PIRSF" id="PIRSF000303">
    <property type="entry name" value="Glutathion_perox"/>
    <property type="match status" value="1"/>
</dbReference>
<dbReference type="SUPFAM" id="SSF52833">
    <property type="entry name" value="Thioredoxin-like"/>
    <property type="match status" value="1"/>
</dbReference>
<dbReference type="Proteomes" id="UP000887581">
    <property type="component" value="Unplaced"/>
</dbReference>
<keyword evidence="3 5" id="KW-0560">Oxidoreductase</keyword>
<dbReference type="Gene3D" id="3.40.30.10">
    <property type="entry name" value="Glutaredoxin"/>
    <property type="match status" value="1"/>
</dbReference>
<accession>A0A915PZU9</accession>
<dbReference type="PANTHER" id="PTHR11592:SF134">
    <property type="entry name" value="PHOSPHOLIPID HYDROPEROXIDE GLUTATHIONE PEROXIDASE"/>
    <property type="match status" value="1"/>
</dbReference>